<dbReference type="SUPFAM" id="SSF57959">
    <property type="entry name" value="Leucine zipper domain"/>
    <property type="match status" value="1"/>
</dbReference>
<dbReference type="GeneID" id="89951584"/>
<feature type="compositionally biased region" description="Low complexity" evidence="1">
    <location>
        <begin position="152"/>
        <end position="163"/>
    </location>
</feature>
<feature type="compositionally biased region" description="Low complexity" evidence="1">
    <location>
        <begin position="263"/>
        <end position="274"/>
    </location>
</feature>
<evidence type="ECO:0000259" key="2">
    <source>
        <dbReference type="PROSITE" id="PS50217"/>
    </source>
</evidence>
<sequence length="319" mass="35278">MSLFMPLTTDQYHAKPMAISSITSPISRSREDVSSAATASATAADTTATAGPDYNDVNSSPPLTCGSPSISSSQSDTITPPTAGSSSSKSGSSSPPSRTFSNYSSSSNYSSPGSPNQSNSNLLLTKNTRSNSTSLPQPPIVANSFYHPYHYSGSSNSSSSNNNTTQPPLSIHERRLRNKTASAKYRAKKNQQHGEMRAMISTLTKENELLLRQLDHIQHENSHLKATCDRLRGKIMAQKMLKQYLVENEQHQQQQQQHHHRQQQQMSMDQGHQQPPNCFVQYHNAAPIVSSNSKYPEMNKEKRRGDLNIRSQNEAMNFH</sequence>
<feature type="compositionally biased region" description="Polar residues" evidence="1">
    <location>
        <begin position="122"/>
        <end position="135"/>
    </location>
</feature>
<proteinExistence type="predicted"/>
<reference evidence="3 4" key="1">
    <citation type="submission" date="2022-11" db="EMBL/GenBank/DDBJ databases">
        <title>Mucor velutinosus strain NIH1002 WGS.</title>
        <authorList>
            <person name="Subramanian P."/>
            <person name="Mullikin J.C."/>
            <person name="Segre J.A."/>
            <person name="Zelazny A.M."/>
        </authorList>
    </citation>
    <scope>NUCLEOTIDE SEQUENCE [LARGE SCALE GENOMIC DNA]</scope>
    <source>
        <strain evidence="3 4">NIH1002</strain>
    </source>
</reference>
<evidence type="ECO:0000256" key="1">
    <source>
        <dbReference type="SAM" id="MobiDB-lite"/>
    </source>
</evidence>
<feature type="compositionally biased region" description="Low complexity" evidence="1">
    <location>
        <begin position="34"/>
        <end position="50"/>
    </location>
</feature>
<feature type="region of interest" description="Disordered" evidence="1">
    <location>
        <begin position="248"/>
        <end position="278"/>
    </location>
</feature>
<comment type="caution">
    <text evidence="3">The sequence shown here is derived from an EMBL/GenBank/DDBJ whole genome shotgun (WGS) entry which is preliminary data.</text>
</comment>
<feature type="compositionally biased region" description="Low complexity" evidence="1">
    <location>
        <begin position="67"/>
        <end position="121"/>
    </location>
</feature>
<name>A0AAN7D7W5_9FUNG</name>
<feature type="region of interest" description="Disordered" evidence="1">
    <location>
        <begin position="290"/>
        <end position="319"/>
    </location>
</feature>
<protein>
    <recommendedName>
        <fullName evidence="2">BZIP domain-containing protein</fullName>
    </recommendedName>
</protein>
<evidence type="ECO:0000313" key="4">
    <source>
        <dbReference type="Proteomes" id="UP001304243"/>
    </source>
</evidence>
<dbReference type="PROSITE" id="PS00036">
    <property type="entry name" value="BZIP_BASIC"/>
    <property type="match status" value="1"/>
</dbReference>
<feature type="compositionally biased region" description="Basic and acidic residues" evidence="1">
    <location>
        <begin position="297"/>
        <end position="307"/>
    </location>
</feature>
<dbReference type="Gene3D" id="1.20.5.170">
    <property type="match status" value="1"/>
</dbReference>
<dbReference type="PROSITE" id="PS50217">
    <property type="entry name" value="BZIP"/>
    <property type="match status" value="1"/>
</dbReference>
<evidence type="ECO:0000313" key="3">
    <source>
        <dbReference type="EMBL" id="KAK4509546.1"/>
    </source>
</evidence>
<feature type="compositionally biased region" description="Polar residues" evidence="1">
    <location>
        <begin position="309"/>
        <end position="319"/>
    </location>
</feature>
<feature type="domain" description="BZIP" evidence="2">
    <location>
        <begin position="173"/>
        <end position="231"/>
    </location>
</feature>
<dbReference type="SMART" id="SM00338">
    <property type="entry name" value="BRLZ"/>
    <property type="match status" value="1"/>
</dbReference>
<dbReference type="GO" id="GO:0003700">
    <property type="term" value="F:DNA-binding transcription factor activity"/>
    <property type="evidence" value="ECO:0007669"/>
    <property type="project" value="InterPro"/>
</dbReference>
<dbReference type="InterPro" id="IPR004827">
    <property type="entry name" value="bZIP"/>
</dbReference>
<dbReference type="EMBL" id="JASEJX010000039">
    <property type="protein sequence ID" value="KAK4509546.1"/>
    <property type="molecule type" value="Genomic_DNA"/>
</dbReference>
<feature type="region of interest" description="Disordered" evidence="1">
    <location>
        <begin position="17"/>
        <end position="194"/>
    </location>
</feature>
<keyword evidence="4" id="KW-1185">Reference proteome</keyword>
<dbReference type="Pfam" id="PF07716">
    <property type="entry name" value="bZIP_2"/>
    <property type="match status" value="1"/>
</dbReference>
<gene>
    <name evidence="3" type="ORF">ATC70_007898</name>
</gene>
<dbReference type="InterPro" id="IPR046347">
    <property type="entry name" value="bZIP_sf"/>
</dbReference>
<organism evidence="3 4">
    <name type="scientific">Mucor velutinosus</name>
    <dbReference type="NCBI Taxonomy" id="708070"/>
    <lineage>
        <taxon>Eukaryota</taxon>
        <taxon>Fungi</taxon>
        <taxon>Fungi incertae sedis</taxon>
        <taxon>Mucoromycota</taxon>
        <taxon>Mucoromycotina</taxon>
        <taxon>Mucoromycetes</taxon>
        <taxon>Mucorales</taxon>
        <taxon>Mucorineae</taxon>
        <taxon>Mucoraceae</taxon>
        <taxon>Mucor</taxon>
    </lineage>
</organism>
<dbReference type="RefSeq" id="XP_064676212.1">
    <property type="nucleotide sequence ID" value="XM_064827155.1"/>
</dbReference>
<dbReference type="Proteomes" id="UP001304243">
    <property type="component" value="Unassembled WGS sequence"/>
</dbReference>
<dbReference type="CDD" id="cd14705">
    <property type="entry name" value="bZIP_Zip1"/>
    <property type="match status" value="1"/>
</dbReference>
<accession>A0AAN7D7W5</accession>
<dbReference type="AlphaFoldDB" id="A0AAN7D7W5"/>